<dbReference type="AlphaFoldDB" id="B6JHW6"/>
<dbReference type="Pfam" id="PF12770">
    <property type="entry name" value="CHAT"/>
    <property type="match status" value="1"/>
</dbReference>
<name>B6JHW6_AFIC5</name>
<evidence type="ECO:0000259" key="1">
    <source>
        <dbReference type="Pfam" id="PF12770"/>
    </source>
</evidence>
<protein>
    <recommendedName>
        <fullName evidence="1">CHAT domain-containing protein</fullName>
    </recommendedName>
</protein>
<evidence type="ECO:0000313" key="2">
    <source>
        <dbReference type="EMBL" id="AEI07185.1"/>
    </source>
</evidence>
<keyword evidence="3" id="KW-1185">Reference proteome</keyword>
<dbReference type="RefSeq" id="WP_012562662.1">
    <property type="nucleotide sequence ID" value="NC_011386.1"/>
</dbReference>
<dbReference type="InterPro" id="IPR024983">
    <property type="entry name" value="CHAT_dom"/>
</dbReference>
<dbReference type="Proteomes" id="UP000007730">
    <property type="component" value="Chromosome"/>
</dbReference>
<proteinExistence type="predicted"/>
<dbReference type="eggNOG" id="COG4995">
    <property type="taxonomic scope" value="Bacteria"/>
</dbReference>
<dbReference type="OrthoDB" id="8253226at2"/>
<dbReference type="HOGENOM" id="CLU_808152_0_0_5"/>
<dbReference type="KEGG" id="oca:OCAR_5501"/>
<dbReference type="KEGG" id="ocg:OCA5_c24900"/>
<sequence>MIRQSVIDPTGNHEENVERLGKDLGKAQLRRKLFNTVYGRGSRPRSKKELMAQAHIKAKDSQQAQNEIEYLYKKHLIDRAKNEGYAADRSQYVYSKNEFVRANREKIVRVADNPKFAARIPTKRKPVVRGGKTIVVKTITRRALKGKKRLDVLYSTANPDLQSPLRVDAEIRQVQEVVRGSKLRDSVALHYRPAANLTSIMDGLNDLEPGIVHFSGHGFSGGIAVDHAKVKPALGKVVTFDLLAKAVSAVDNPPQVIVLNSCHSAGAKSAFLPPAKAIVVMGDSISDLAATAFAARFYAAIASGQSLQAAFEQGLVAIEAVSISEAKTPQLLVANGVNAKKLVLA</sequence>
<gene>
    <name evidence="2" type="ordered locus">OCA5_c24900</name>
</gene>
<accession>B6JHW6</accession>
<dbReference type="STRING" id="504832.OCA5_c24900"/>
<organism evidence="2 3">
    <name type="scientific">Afipia carboxidovorans (strain ATCC 49405 / DSM 1227 / KCTC 32145 / OM5)</name>
    <name type="common">Oligotropha carboxidovorans</name>
    <dbReference type="NCBI Taxonomy" id="504832"/>
    <lineage>
        <taxon>Bacteria</taxon>
        <taxon>Pseudomonadati</taxon>
        <taxon>Pseudomonadota</taxon>
        <taxon>Alphaproteobacteria</taxon>
        <taxon>Hyphomicrobiales</taxon>
        <taxon>Nitrobacteraceae</taxon>
        <taxon>Afipia</taxon>
    </lineage>
</organism>
<evidence type="ECO:0000313" key="3">
    <source>
        <dbReference type="Proteomes" id="UP000007730"/>
    </source>
</evidence>
<feature type="domain" description="CHAT" evidence="1">
    <location>
        <begin position="136"/>
        <end position="313"/>
    </location>
</feature>
<dbReference type="EMBL" id="CP002826">
    <property type="protein sequence ID" value="AEI07185.1"/>
    <property type="molecule type" value="Genomic_DNA"/>
</dbReference>
<reference evidence="2 3" key="1">
    <citation type="journal article" date="2011" name="J. Bacteriol.">
        <title>Complete genome sequences of the chemolithoautotrophic Oligotropha carboxidovorans strains OM4 and OM5.</title>
        <authorList>
            <person name="Volland S."/>
            <person name="Rachinger M."/>
            <person name="Strittmatter A."/>
            <person name="Daniel R."/>
            <person name="Gottschalk G."/>
            <person name="Meyer O."/>
        </authorList>
    </citation>
    <scope>NUCLEOTIDE SEQUENCE [LARGE SCALE GENOMIC DNA]</scope>
    <source>
        <strain evidence="3">ATCC 49405 / DSM 1227 / KCTC 32145 / OM5</strain>
    </source>
</reference>